<feature type="region of interest" description="Disordered" evidence="1">
    <location>
        <begin position="43"/>
        <end position="64"/>
    </location>
</feature>
<keyword evidence="3" id="KW-1185">Reference proteome</keyword>
<dbReference type="InterPro" id="IPR018625">
    <property type="entry name" value="Pet100"/>
</dbReference>
<reference evidence="2" key="1">
    <citation type="submission" date="2021-06" db="EMBL/GenBank/DDBJ databases">
        <authorList>
            <person name="Kallberg Y."/>
            <person name="Tangrot J."/>
            <person name="Rosling A."/>
        </authorList>
    </citation>
    <scope>NUCLEOTIDE SEQUENCE</scope>
    <source>
        <strain evidence="2">MT106</strain>
    </source>
</reference>
<dbReference type="AlphaFoldDB" id="A0A9N8YT78"/>
<proteinExistence type="predicted"/>
<accession>A0A9N8YT78</accession>
<dbReference type="Pfam" id="PF09803">
    <property type="entry name" value="Pet100"/>
    <property type="match status" value="1"/>
</dbReference>
<feature type="compositionally biased region" description="Polar residues" evidence="1">
    <location>
        <begin position="51"/>
        <end position="64"/>
    </location>
</feature>
<dbReference type="Proteomes" id="UP000789831">
    <property type="component" value="Unassembled WGS sequence"/>
</dbReference>
<sequence>MYYFGDPNFYENHVKGIKFWPEQTNHPPTTKDDLRAEFAKLQARQNFRKPATTSNEGSSTTQQD</sequence>
<evidence type="ECO:0000256" key="1">
    <source>
        <dbReference type="SAM" id="MobiDB-lite"/>
    </source>
</evidence>
<dbReference type="OrthoDB" id="18175at2759"/>
<protein>
    <submittedName>
        <fullName evidence="2">3407_t:CDS:1</fullName>
    </submittedName>
</protein>
<evidence type="ECO:0000313" key="2">
    <source>
        <dbReference type="EMBL" id="CAG8451214.1"/>
    </source>
</evidence>
<dbReference type="GO" id="GO:0033617">
    <property type="term" value="P:mitochondrial respiratory chain complex IV assembly"/>
    <property type="evidence" value="ECO:0007669"/>
    <property type="project" value="InterPro"/>
</dbReference>
<name>A0A9N8YT78_9GLOM</name>
<dbReference type="GO" id="GO:0005739">
    <property type="term" value="C:mitochondrion"/>
    <property type="evidence" value="ECO:0007669"/>
    <property type="project" value="InterPro"/>
</dbReference>
<evidence type="ECO:0000313" key="3">
    <source>
        <dbReference type="Proteomes" id="UP000789831"/>
    </source>
</evidence>
<comment type="caution">
    <text evidence="2">The sequence shown here is derived from an EMBL/GenBank/DDBJ whole genome shotgun (WGS) entry which is preliminary data.</text>
</comment>
<gene>
    <name evidence="2" type="ORF">AGERDE_LOCUS1745</name>
</gene>
<dbReference type="EMBL" id="CAJVPL010000127">
    <property type="protein sequence ID" value="CAG8451214.1"/>
    <property type="molecule type" value="Genomic_DNA"/>
</dbReference>
<organism evidence="2 3">
    <name type="scientific">Ambispora gerdemannii</name>
    <dbReference type="NCBI Taxonomy" id="144530"/>
    <lineage>
        <taxon>Eukaryota</taxon>
        <taxon>Fungi</taxon>
        <taxon>Fungi incertae sedis</taxon>
        <taxon>Mucoromycota</taxon>
        <taxon>Glomeromycotina</taxon>
        <taxon>Glomeromycetes</taxon>
        <taxon>Archaeosporales</taxon>
        <taxon>Ambisporaceae</taxon>
        <taxon>Ambispora</taxon>
    </lineage>
</organism>